<dbReference type="Proteomes" id="UP000281553">
    <property type="component" value="Unassembled WGS sequence"/>
</dbReference>
<evidence type="ECO:0000313" key="3">
    <source>
        <dbReference type="Proteomes" id="UP000281553"/>
    </source>
</evidence>
<organism evidence="2 3">
    <name type="scientific">Dibothriocephalus latus</name>
    <name type="common">Fish tapeworm</name>
    <name type="synonym">Diphyllobothrium latum</name>
    <dbReference type="NCBI Taxonomy" id="60516"/>
    <lineage>
        <taxon>Eukaryota</taxon>
        <taxon>Metazoa</taxon>
        <taxon>Spiralia</taxon>
        <taxon>Lophotrochozoa</taxon>
        <taxon>Platyhelminthes</taxon>
        <taxon>Cestoda</taxon>
        <taxon>Eucestoda</taxon>
        <taxon>Diphyllobothriidea</taxon>
        <taxon>Diphyllobothriidae</taxon>
        <taxon>Dibothriocephalus</taxon>
    </lineage>
</organism>
<dbReference type="EMBL" id="UYRU01077892">
    <property type="protein sequence ID" value="VDN28636.1"/>
    <property type="molecule type" value="Genomic_DNA"/>
</dbReference>
<feature type="compositionally biased region" description="Basic residues" evidence="1">
    <location>
        <begin position="43"/>
        <end position="53"/>
    </location>
</feature>
<feature type="compositionally biased region" description="Basic and acidic residues" evidence="1">
    <location>
        <begin position="31"/>
        <end position="42"/>
    </location>
</feature>
<sequence>MVDIIEIDGRTITGDEKEEEEEEKKKKKKEKEKEGSRGERGGHVARNRRRRTTFSHCAKQQSAHPFAASPT</sequence>
<protein>
    <submittedName>
        <fullName evidence="2">Uncharacterized protein</fullName>
    </submittedName>
</protein>
<feature type="compositionally biased region" description="Polar residues" evidence="1">
    <location>
        <begin position="54"/>
        <end position="63"/>
    </location>
</feature>
<gene>
    <name evidence="2" type="ORF">DILT_LOCUS15218</name>
</gene>
<evidence type="ECO:0000313" key="2">
    <source>
        <dbReference type="EMBL" id="VDN28636.1"/>
    </source>
</evidence>
<feature type="region of interest" description="Disordered" evidence="1">
    <location>
        <begin position="1"/>
        <end position="71"/>
    </location>
</feature>
<name>A0A3P7QD27_DIBLA</name>
<accession>A0A3P7QD27</accession>
<keyword evidence="3" id="KW-1185">Reference proteome</keyword>
<evidence type="ECO:0000256" key="1">
    <source>
        <dbReference type="SAM" id="MobiDB-lite"/>
    </source>
</evidence>
<dbReference type="AlphaFoldDB" id="A0A3P7QD27"/>
<proteinExistence type="predicted"/>
<reference evidence="2 3" key="1">
    <citation type="submission" date="2018-11" db="EMBL/GenBank/DDBJ databases">
        <authorList>
            <consortium name="Pathogen Informatics"/>
        </authorList>
    </citation>
    <scope>NUCLEOTIDE SEQUENCE [LARGE SCALE GENOMIC DNA]</scope>
</reference>